<keyword evidence="3" id="KW-1185">Reference proteome</keyword>
<name>A0AAE0ABJ3_9ROSI</name>
<dbReference type="SUPFAM" id="SSF53098">
    <property type="entry name" value="Ribonuclease H-like"/>
    <property type="match status" value="1"/>
</dbReference>
<dbReference type="InterPro" id="IPR036397">
    <property type="entry name" value="RNaseH_sf"/>
</dbReference>
<proteinExistence type="predicted"/>
<dbReference type="PANTHER" id="PTHR47074:SF11">
    <property type="entry name" value="REVERSE TRANSCRIPTASE-LIKE PROTEIN"/>
    <property type="match status" value="1"/>
</dbReference>
<dbReference type="CDD" id="cd06222">
    <property type="entry name" value="RNase_H_like"/>
    <property type="match status" value="1"/>
</dbReference>
<dbReference type="Proteomes" id="UP001281410">
    <property type="component" value="Unassembled WGS sequence"/>
</dbReference>
<dbReference type="InterPro" id="IPR012337">
    <property type="entry name" value="RNaseH-like_sf"/>
</dbReference>
<accession>A0AAE0ABJ3</accession>
<feature type="domain" description="RNase H type-1" evidence="1">
    <location>
        <begin position="2"/>
        <end position="80"/>
    </location>
</feature>
<gene>
    <name evidence="2" type="ORF">Dsin_015169</name>
</gene>
<dbReference type="Gene3D" id="3.30.420.10">
    <property type="entry name" value="Ribonuclease H-like superfamily/Ribonuclease H"/>
    <property type="match status" value="1"/>
</dbReference>
<evidence type="ECO:0000313" key="3">
    <source>
        <dbReference type="Proteomes" id="UP001281410"/>
    </source>
</evidence>
<evidence type="ECO:0000259" key="1">
    <source>
        <dbReference type="Pfam" id="PF13456"/>
    </source>
</evidence>
<dbReference type="InterPro" id="IPR044730">
    <property type="entry name" value="RNase_H-like_dom_plant"/>
</dbReference>
<reference evidence="2" key="1">
    <citation type="journal article" date="2023" name="Plant J.">
        <title>Genome sequences and population genomics provide insights into the demographic history, inbreeding, and mutation load of two 'living fossil' tree species of Dipteronia.</title>
        <authorList>
            <person name="Feng Y."/>
            <person name="Comes H.P."/>
            <person name="Chen J."/>
            <person name="Zhu S."/>
            <person name="Lu R."/>
            <person name="Zhang X."/>
            <person name="Li P."/>
            <person name="Qiu J."/>
            <person name="Olsen K.M."/>
            <person name="Qiu Y."/>
        </authorList>
    </citation>
    <scope>NUCLEOTIDE SEQUENCE</scope>
    <source>
        <strain evidence="2">NBL</strain>
    </source>
</reference>
<sequence>MNVDAAVDSGNWNVGLGIIIRDSKGEVLACKAVHLLAGFSPVISEAWAVLHGLRFALETGLVPCYVETDSQVVVNLLRGGIEPFAEIGLVLKANTVAHCLAKLALLLVEDRAWLEEFSPKIVLAVLSDRPLQLILDWFSLVCLLSILLFSSVSSEHIAFVSRKANTVAHCLAKMALLLVEDRAWLEEFSPKIVLAVLSDRPLQL</sequence>
<comment type="caution">
    <text evidence="2">The sequence shown here is derived from an EMBL/GenBank/DDBJ whole genome shotgun (WGS) entry which is preliminary data.</text>
</comment>
<dbReference type="GO" id="GO:0004523">
    <property type="term" value="F:RNA-DNA hybrid ribonuclease activity"/>
    <property type="evidence" value="ECO:0007669"/>
    <property type="project" value="InterPro"/>
</dbReference>
<protein>
    <recommendedName>
        <fullName evidence="1">RNase H type-1 domain-containing protein</fullName>
    </recommendedName>
</protein>
<dbReference type="AlphaFoldDB" id="A0AAE0ABJ3"/>
<dbReference type="Pfam" id="PF13456">
    <property type="entry name" value="RVT_3"/>
    <property type="match status" value="1"/>
</dbReference>
<evidence type="ECO:0000313" key="2">
    <source>
        <dbReference type="EMBL" id="KAK3210463.1"/>
    </source>
</evidence>
<dbReference type="InterPro" id="IPR052929">
    <property type="entry name" value="RNase_H-like_EbsB-rel"/>
</dbReference>
<dbReference type="EMBL" id="JANJYJ010000005">
    <property type="protein sequence ID" value="KAK3210463.1"/>
    <property type="molecule type" value="Genomic_DNA"/>
</dbReference>
<organism evidence="2 3">
    <name type="scientific">Dipteronia sinensis</name>
    <dbReference type="NCBI Taxonomy" id="43782"/>
    <lineage>
        <taxon>Eukaryota</taxon>
        <taxon>Viridiplantae</taxon>
        <taxon>Streptophyta</taxon>
        <taxon>Embryophyta</taxon>
        <taxon>Tracheophyta</taxon>
        <taxon>Spermatophyta</taxon>
        <taxon>Magnoliopsida</taxon>
        <taxon>eudicotyledons</taxon>
        <taxon>Gunneridae</taxon>
        <taxon>Pentapetalae</taxon>
        <taxon>rosids</taxon>
        <taxon>malvids</taxon>
        <taxon>Sapindales</taxon>
        <taxon>Sapindaceae</taxon>
        <taxon>Hippocastanoideae</taxon>
        <taxon>Acereae</taxon>
        <taxon>Dipteronia</taxon>
    </lineage>
</organism>
<dbReference type="InterPro" id="IPR002156">
    <property type="entry name" value="RNaseH_domain"/>
</dbReference>
<dbReference type="PANTHER" id="PTHR47074">
    <property type="entry name" value="BNAC02G40300D PROTEIN"/>
    <property type="match status" value="1"/>
</dbReference>
<dbReference type="GO" id="GO:0003676">
    <property type="term" value="F:nucleic acid binding"/>
    <property type="evidence" value="ECO:0007669"/>
    <property type="project" value="InterPro"/>
</dbReference>